<evidence type="ECO:0000259" key="3">
    <source>
        <dbReference type="SMART" id="SM00387"/>
    </source>
</evidence>
<accession>W0F2Z8</accession>
<name>W0F2Z8_9BACT</name>
<dbReference type="InterPro" id="IPR036890">
    <property type="entry name" value="HATPase_C_sf"/>
</dbReference>
<keyword evidence="5" id="KW-1185">Reference proteome</keyword>
<dbReference type="SUPFAM" id="SSF55874">
    <property type="entry name" value="ATPase domain of HSP90 chaperone/DNA topoisomerase II/histidine kinase"/>
    <property type="match status" value="1"/>
</dbReference>
<dbReference type="PANTHER" id="PTHR10098">
    <property type="entry name" value="RAPSYN-RELATED"/>
    <property type="match status" value="1"/>
</dbReference>
<dbReference type="InterPro" id="IPR003594">
    <property type="entry name" value="HATPase_dom"/>
</dbReference>
<gene>
    <name evidence="4" type="ORF">NIASO_06975</name>
</gene>
<dbReference type="GO" id="GO:0046983">
    <property type="term" value="F:protein dimerization activity"/>
    <property type="evidence" value="ECO:0007669"/>
    <property type="project" value="InterPro"/>
</dbReference>
<dbReference type="eggNOG" id="COG0457">
    <property type="taxonomic scope" value="Bacteria"/>
</dbReference>
<dbReference type="KEGG" id="nso:NIASO_06975"/>
<dbReference type="Proteomes" id="UP000003586">
    <property type="component" value="Chromosome"/>
</dbReference>
<dbReference type="eggNOG" id="COG4585">
    <property type="taxonomic scope" value="Bacteria"/>
</dbReference>
<dbReference type="AlphaFoldDB" id="W0F2Z8"/>
<evidence type="ECO:0000256" key="1">
    <source>
        <dbReference type="PROSITE-ProRule" id="PRU00339"/>
    </source>
</evidence>
<dbReference type="Pfam" id="PF13424">
    <property type="entry name" value="TPR_12"/>
    <property type="match status" value="3"/>
</dbReference>
<protein>
    <recommendedName>
        <fullName evidence="3">Histidine kinase/HSP90-like ATPase domain-containing protein</fullName>
    </recommendedName>
</protein>
<evidence type="ECO:0000313" key="4">
    <source>
        <dbReference type="EMBL" id="AHF17407.1"/>
    </source>
</evidence>
<keyword evidence="2" id="KW-1133">Transmembrane helix</keyword>
<feature type="domain" description="Histidine kinase/HSP90-like ATPase" evidence="3">
    <location>
        <begin position="565"/>
        <end position="657"/>
    </location>
</feature>
<dbReference type="SMART" id="SM00028">
    <property type="entry name" value="TPR"/>
    <property type="match status" value="6"/>
</dbReference>
<dbReference type="GO" id="GO:0016020">
    <property type="term" value="C:membrane"/>
    <property type="evidence" value="ECO:0007669"/>
    <property type="project" value="InterPro"/>
</dbReference>
<evidence type="ECO:0000256" key="2">
    <source>
        <dbReference type="SAM" id="Phobius"/>
    </source>
</evidence>
<dbReference type="Gene3D" id="1.25.40.10">
    <property type="entry name" value="Tetratricopeptide repeat domain"/>
    <property type="match status" value="2"/>
</dbReference>
<dbReference type="InterPro" id="IPR011990">
    <property type="entry name" value="TPR-like_helical_dom_sf"/>
</dbReference>
<dbReference type="Gene3D" id="3.30.565.10">
    <property type="entry name" value="Histidine kinase-like ATPase, C-terminal domain"/>
    <property type="match status" value="1"/>
</dbReference>
<feature type="repeat" description="TPR" evidence="1">
    <location>
        <begin position="227"/>
        <end position="260"/>
    </location>
</feature>
<dbReference type="EMBL" id="CP007035">
    <property type="protein sequence ID" value="AHF17407.1"/>
    <property type="molecule type" value="Genomic_DNA"/>
</dbReference>
<feature type="transmembrane region" description="Helical" evidence="2">
    <location>
        <begin position="22"/>
        <end position="39"/>
    </location>
</feature>
<evidence type="ECO:0000313" key="5">
    <source>
        <dbReference type="Proteomes" id="UP000003586"/>
    </source>
</evidence>
<dbReference type="Pfam" id="PF02518">
    <property type="entry name" value="HATPase_c"/>
    <property type="match status" value="1"/>
</dbReference>
<keyword evidence="2" id="KW-0812">Transmembrane</keyword>
<dbReference type="SMART" id="SM00387">
    <property type="entry name" value="HATPase_c"/>
    <property type="match status" value="1"/>
</dbReference>
<sequence>MPGFFKTGLAIRKFLLYKNMRAWVYFFVLVATVLVKLLLADCGQAKAQTGSGVPQEVAYILKMPDSKAKVDTIIAFAKRNRKNTAIDTLFKLGFALITKLKYTSGEARLLNAYGVYNRDFSRYAEALDNHTKSLELAQQHNDTETEIFALNNLGVVYRRVDENAKALTKHLEALRLAEKIGDDFSASVSLNSIGNIHTVLGNYADAITYFRRGLVLSEKANNYLGISMNYNNIGEVYEFTGKFDSAIKYYQESLLFDEKIADLKGIAINYNSIGSVRRKQGRVAEAITLFKKAKAITDAIKDRLYQADTYNNLGNAYLQSKQFDSSRQMFFNAIAIAKAIGVLGQQKTAYEGLMKLNERAGRPDSALAYSKLFKNYNDSIVIESNNRHVREMEALYATEKERARVDKLEADRQTELVKIKNQRFFFLGMLVLFLLVLTSGILYYLRYRLMEHNKRLQQELDIRTQIATDLHDDMGSTLSSIHIFSELLRKSGDNKEELLTKIEANARDTLDALDDIIWLVKPSNDKFANLWQHVREYSVPMFESRDICFFIDFPESISEIPLPMDVRRNIFLIIKESVNNLVKYSKCTEATITAHDEPDVISFSIWDNGIGFDPEQLTSRNGVKNMQARARSMNAEIKITAANGSGTQVQFWIKKERAGADAA</sequence>
<dbReference type="SUPFAM" id="SSF48452">
    <property type="entry name" value="TPR-like"/>
    <property type="match status" value="2"/>
</dbReference>
<dbReference type="InterPro" id="IPR019734">
    <property type="entry name" value="TPR_rpt"/>
</dbReference>
<proteinExistence type="predicted"/>
<keyword evidence="2" id="KW-0472">Membrane</keyword>
<reference evidence="4 5" key="1">
    <citation type="submission" date="2013-12" db="EMBL/GenBank/DDBJ databases">
        <authorList>
            <consortium name="DOE Joint Genome Institute"/>
            <person name="Eisen J."/>
            <person name="Huntemann M."/>
            <person name="Han J."/>
            <person name="Chen A."/>
            <person name="Kyrpides N."/>
            <person name="Mavromatis K."/>
            <person name="Markowitz V."/>
            <person name="Palaniappan K."/>
            <person name="Ivanova N."/>
            <person name="Schaumberg A."/>
            <person name="Pati A."/>
            <person name="Liolios K."/>
            <person name="Nordberg H.P."/>
            <person name="Cantor M.N."/>
            <person name="Hua S.X."/>
            <person name="Woyke T."/>
        </authorList>
    </citation>
    <scope>NUCLEOTIDE SEQUENCE [LARGE SCALE GENOMIC DNA]</scope>
    <source>
        <strain evidence="5">DSM 19437</strain>
    </source>
</reference>
<feature type="transmembrane region" description="Helical" evidence="2">
    <location>
        <begin position="424"/>
        <end position="445"/>
    </location>
</feature>
<dbReference type="Pfam" id="PF07730">
    <property type="entry name" value="HisKA_3"/>
    <property type="match status" value="1"/>
</dbReference>
<dbReference type="STRING" id="929713.NIASO_06975"/>
<dbReference type="HOGENOM" id="CLU_000445_106_2_10"/>
<dbReference type="PROSITE" id="PS50005">
    <property type="entry name" value="TPR"/>
    <property type="match status" value="3"/>
</dbReference>
<organism evidence="4 5">
    <name type="scientific">Niabella soli DSM 19437</name>
    <dbReference type="NCBI Taxonomy" id="929713"/>
    <lineage>
        <taxon>Bacteria</taxon>
        <taxon>Pseudomonadati</taxon>
        <taxon>Bacteroidota</taxon>
        <taxon>Chitinophagia</taxon>
        <taxon>Chitinophagales</taxon>
        <taxon>Chitinophagaceae</taxon>
        <taxon>Niabella</taxon>
    </lineage>
</organism>
<dbReference type="GO" id="GO:0000155">
    <property type="term" value="F:phosphorelay sensor kinase activity"/>
    <property type="evidence" value="ECO:0007669"/>
    <property type="project" value="InterPro"/>
</dbReference>
<keyword evidence="1" id="KW-0802">TPR repeat</keyword>
<feature type="repeat" description="TPR" evidence="1">
    <location>
        <begin position="187"/>
        <end position="220"/>
    </location>
</feature>
<dbReference type="InterPro" id="IPR011712">
    <property type="entry name" value="Sig_transdc_His_kin_sub3_dim/P"/>
</dbReference>
<feature type="repeat" description="TPR" evidence="1">
    <location>
        <begin position="307"/>
        <end position="340"/>
    </location>
</feature>
<dbReference type="Gene3D" id="1.20.5.1930">
    <property type="match status" value="1"/>
</dbReference>